<gene>
    <name evidence="2" type="ORF">ACD_49C00027G0004</name>
</gene>
<organism evidence="2">
    <name type="scientific">uncultured bacterium</name>
    <name type="common">gcode 4</name>
    <dbReference type="NCBI Taxonomy" id="1234023"/>
    <lineage>
        <taxon>Bacteria</taxon>
        <taxon>environmental samples</taxon>
    </lineage>
</organism>
<evidence type="ECO:0000256" key="1">
    <source>
        <dbReference type="SAM" id="Phobius"/>
    </source>
</evidence>
<reference evidence="2" key="1">
    <citation type="journal article" date="2012" name="Science">
        <title>Fermentation, hydrogen, and sulfur metabolism in multiple uncultivated bacterial phyla.</title>
        <authorList>
            <person name="Wrighton K.C."/>
            <person name="Thomas B.C."/>
            <person name="Sharon I."/>
            <person name="Miller C.S."/>
            <person name="Castelle C.J."/>
            <person name="VerBerkmoes N.C."/>
            <person name="Wilkins M.J."/>
            <person name="Hettich R.L."/>
            <person name="Lipton M.S."/>
            <person name="Williams K.H."/>
            <person name="Long P.E."/>
            <person name="Banfield J.F."/>
        </authorList>
    </citation>
    <scope>NUCLEOTIDE SEQUENCE [LARGE SCALE GENOMIC DNA]</scope>
</reference>
<comment type="caution">
    <text evidence="2">The sequence shown here is derived from an EMBL/GenBank/DDBJ whole genome shotgun (WGS) entry which is preliminary data.</text>
</comment>
<name>K2AY22_9BACT</name>
<keyword evidence="1" id="KW-1133">Transmembrane helix</keyword>
<keyword evidence="1" id="KW-0812">Transmembrane</keyword>
<proteinExistence type="predicted"/>
<accession>K2AY22</accession>
<evidence type="ECO:0000313" key="2">
    <source>
        <dbReference type="EMBL" id="EKD66622.1"/>
    </source>
</evidence>
<dbReference type="EMBL" id="AMFJ01021613">
    <property type="protein sequence ID" value="EKD66622.1"/>
    <property type="molecule type" value="Genomic_DNA"/>
</dbReference>
<keyword evidence="1" id="KW-0472">Membrane</keyword>
<sequence>MMDEEFLTEKQIIEMDLFILKTLKELLLNKNLRFIDVRDFIDDEVLNSLNCIKQDIEMRIMYNFWMWYLLLDEVAEHDLNIITEKSLKKNIDPNIFFIEEDENKIFKKELFYNHFMDVKITAQWLKQIEELEERLKEIKWINWILNKFKNIFETFGKIKLTIWVIITSILVLVISIFDIQISGFIKNIPLLNSIINVDILETFENINENDEFYKKLSAKMSIRNSNLLKNIKEIKVKNINQNEKIFRIRLNDLSEKLITVKKDSSWKFYIDLPEDLLNYRNKK</sequence>
<protein>
    <submittedName>
        <fullName evidence="2">Uncharacterized protein</fullName>
    </submittedName>
</protein>
<dbReference type="AlphaFoldDB" id="K2AY22"/>
<feature type="transmembrane region" description="Helical" evidence="1">
    <location>
        <begin position="160"/>
        <end position="179"/>
    </location>
</feature>